<dbReference type="InterPro" id="IPR006311">
    <property type="entry name" value="TAT_signal"/>
</dbReference>
<evidence type="ECO:0000313" key="2">
    <source>
        <dbReference type="Proteomes" id="UP000256269"/>
    </source>
</evidence>
<accession>A0A3E0GUB4</accession>
<dbReference type="EMBL" id="QUNO01000027">
    <property type="protein sequence ID" value="REH28442.1"/>
    <property type="molecule type" value="Genomic_DNA"/>
</dbReference>
<gene>
    <name evidence="1" type="ORF">BCF44_12722</name>
</gene>
<proteinExistence type="predicted"/>
<dbReference type="RefSeq" id="WP_147328976.1">
    <property type="nucleotide sequence ID" value="NZ_CP144375.1"/>
</dbReference>
<comment type="caution">
    <text evidence="1">The sequence shown here is derived from an EMBL/GenBank/DDBJ whole genome shotgun (WGS) entry which is preliminary data.</text>
</comment>
<dbReference type="OrthoDB" id="5148901at2"/>
<dbReference type="Proteomes" id="UP000256269">
    <property type="component" value="Unassembled WGS sequence"/>
</dbReference>
<sequence length="205" mass="21937">MSMNAFPAGWGRPGANLTTMTDTHDVTGRRAFLSTAVKIATGVAAAAALPTLLSGAASAAPLSTQNQWRFCQKCYGLFFWGYPTNGVCPAGADHSAQGFNFTLSYDVAPNANAQDNWHFCQKCFGMFFRGYPTDGVCPAGGGHDAQGFNFVLTHDVAPTGTAQNQWRFCQKCFGQFYWGYPGNGVCPAGADHSAQGYNFVLSHFS</sequence>
<protein>
    <submittedName>
        <fullName evidence="1">Uncharacterized protein</fullName>
    </submittedName>
</protein>
<evidence type="ECO:0000313" key="1">
    <source>
        <dbReference type="EMBL" id="REH28442.1"/>
    </source>
</evidence>
<name>A0A3E0GUB4_9PSEU</name>
<dbReference type="PROSITE" id="PS51318">
    <property type="entry name" value="TAT"/>
    <property type="match status" value="1"/>
</dbReference>
<organism evidence="1 2">
    <name type="scientific">Kutzneria buriramensis</name>
    <dbReference type="NCBI Taxonomy" id="1045776"/>
    <lineage>
        <taxon>Bacteria</taxon>
        <taxon>Bacillati</taxon>
        <taxon>Actinomycetota</taxon>
        <taxon>Actinomycetes</taxon>
        <taxon>Pseudonocardiales</taxon>
        <taxon>Pseudonocardiaceae</taxon>
        <taxon>Kutzneria</taxon>
    </lineage>
</organism>
<reference evidence="1 2" key="1">
    <citation type="submission" date="2018-08" db="EMBL/GenBank/DDBJ databases">
        <title>Genomic Encyclopedia of Archaeal and Bacterial Type Strains, Phase II (KMG-II): from individual species to whole genera.</title>
        <authorList>
            <person name="Goeker M."/>
        </authorList>
    </citation>
    <scope>NUCLEOTIDE SEQUENCE [LARGE SCALE GENOMIC DNA]</scope>
    <source>
        <strain evidence="1 2">DSM 45791</strain>
    </source>
</reference>
<dbReference type="AlphaFoldDB" id="A0A3E0GUB4"/>
<keyword evidence="2" id="KW-1185">Reference proteome</keyword>